<keyword evidence="4" id="KW-0531">Neurotransmitter degradation</keyword>
<evidence type="ECO:0000256" key="7">
    <source>
        <dbReference type="PIRSR" id="PIRSR600997-1"/>
    </source>
</evidence>
<dbReference type="AlphaFoldDB" id="A0A6J1SQ00"/>
<evidence type="ECO:0000256" key="8">
    <source>
        <dbReference type="RuleBase" id="RU361235"/>
    </source>
</evidence>
<protein>
    <recommendedName>
        <fullName evidence="8">Carboxylic ester hydrolase</fullName>
        <ecNumber evidence="8">3.1.1.-</ecNumber>
    </recommendedName>
</protein>
<feature type="active site" description="Acyl-ester intermediate" evidence="7">
    <location>
        <position position="319"/>
    </location>
</feature>
<keyword evidence="5" id="KW-0325">Glycoprotein</keyword>
<dbReference type="EC" id="3.1.1.-" evidence="8"/>
<evidence type="ECO:0000256" key="2">
    <source>
        <dbReference type="ARBA" id="ARBA00022487"/>
    </source>
</evidence>
<name>A0A6J1SQ00_FRAOC</name>
<evidence type="ECO:0000313" key="11">
    <source>
        <dbReference type="Proteomes" id="UP000504606"/>
    </source>
</evidence>
<keyword evidence="2" id="KW-0719">Serine esterase</keyword>
<dbReference type="OrthoDB" id="19653at2759"/>
<evidence type="ECO:0000256" key="3">
    <source>
        <dbReference type="ARBA" id="ARBA00022801"/>
    </source>
</evidence>
<evidence type="ECO:0000256" key="1">
    <source>
        <dbReference type="ARBA" id="ARBA00005964"/>
    </source>
</evidence>
<evidence type="ECO:0000313" key="12">
    <source>
        <dbReference type="RefSeq" id="XP_026281405.1"/>
    </source>
</evidence>
<evidence type="ECO:0000256" key="6">
    <source>
        <dbReference type="ARBA" id="ARBA00048484"/>
    </source>
</evidence>
<dbReference type="Gene3D" id="3.40.50.1820">
    <property type="entry name" value="alpha/beta hydrolase"/>
    <property type="match status" value="1"/>
</dbReference>
<evidence type="ECO:0000259" key="10">
    <source>
        <dbReference type="Pfam" id="PF00135"/>
    </source>
</evidence>
<dbReference type="PROSITE" id="PS00122">
    <property type="entry name" value="CARBOXYLESTERASE_B_1"/>
    <property type="match status" value="1"/>
</dbReference>
<keyword evidence="3 8" id="KW-0378">Hydrolase</keyword>
<accession>A0A6J1SQ00</accession>
<dbReference type="Pfam" id="PF00135">
    <property type="entry name" value="COesterase"/>
    <property type="match status" value="1"/>
</dbReference>
<dbReference type="InterPro" id="IPR002018">
    <property type="entry name" value="CarbesteraseB"/>
</dbReference>
<feature type="domain" description="Carboxylesterase type B" evidence="10">
    <location>
        <begin position="108"/>
        <end position="653"/>
    </location>
</feature>
<dbReference type="InterPro" id="IPR050309">
    <property type="entry name" value="Type-B_Carboxylest/Lipase"/>
</dbReference>
<reference evidence="12" key="1">
    <citation type="submission" date="2025-08" db="UniProtKB">
        <authorList>
            <consortium name="RefSeq"/>
        </authorList>
    </citation>
    <scope>IDENTIFICATION</scope>
    <source>
        <tissue evidence="12">Whole organism</tissue>
    </source>
</reference>
<dbReference type="InterPro" id="IPR019826">
    <property type="entry name" value="Carboxylesterase_B_AS"/>
</dbReference>
<dbReference type="PRINTS" id="PR00878">
    <property type="entry name" value="CHOLNESTRASE"/>
</dbReference>
<dbReference type="InterPro" id="IPR019819">
    <property type="entry name" value="Carboxylesterase_B_CS"/>
</dbReference>
<keyword evidence="11" id="KW-1185">Reference proteome</keyword>
<dbReference type="SUPFAM" id="SSF53474">
    <property type="entry name" value="alpha/beta-Hydrolases"/>
    <property type="match status" value="1"/>
</dbReference>
<proteinExistence type="inferred from homology"/>
<dbReference type="PROSITE" id="PS00941">
    <property type="entry name" value="CARBOXYLESTERASE_B_2"/>
    <property type="match status" value="1"/>
</dbReference>
<gene>
    <name evidence="12" type="primary">LOC113208570</name>
</gene>
<evidence type="ECO:0000256" key="9">
    <source>
        <dbReference type="SAM" id="MobiDB-lite"/>
    </source>
</evidence>
<dbReference type="InterPro" id="IPR029058">
    <property type="entry name" value="AB_hydrolase_fold"/>
</dbReference>
<feature type="active site" description="Charge relay system" evidence="7">
    <location>
        <position position="454"/>
    </location>
</feature>
<organism evidence="11 12">
    <name type="scientific">Frankliniella occidentalis</name>
    <name type="common">Western flower thrips</name>
    <name type="synonym">Euthrips occidentalis</name>
    <dbReference type="NCBI Taxonomy" id="133901"/>
    <lineage>
        <taxon>Eukaryota</taxon>
        <taxon>Metazoa</taxon>
        <taxon>Ecdysozoa</taxon>
        <taxon>Arthropoda</taxon>
        <taxon>Hexapoda</taxon>
        <taxon>Insecta</taxon>
        <taxon>Pterygota</taxon>
        <taxon>Neoptera</taxon>
        <taxon>Paraneoptera</taxon>
        <taxon>Thysanoptera</taxon>
        <taxon>Terebrantia</taxon>
        <taxon>Thripoidea</taxon>
        <taxon>Thripidae</taxon>
        <taxon>Frankliniella</taxon>
    </lineage>
</organism>
<evidence type="ECO:0000256" key="5">
    <source>
        <dbReference type="ARBA" id="ARBA00023180"/>
    </source>
</evidence>
<dbReference type="RefSeq" id="XP_026281405.1">
    <property type="nucleotide sequence ID" value="XM_026425620.2"/>
</dbReference>
<comment type="similarity">
    <text evidence="1 8">Belongs to the type-B carboxylesterase/lipase family.</text>
</comment>
<comment type="catalytic activity">
    <reaction evidence="6">
        <text>acetylcholine + H2O = choline + acetate + H(+)</text>
        <dbReference type="Rhea" id="RHEA:17561"/>
        <dbReference type="ChEBI" id="CHEBI:15354"/>
        <dbReference type="ChEBI" id="CHEBI:15355"/>
        <dbReference type="ChEBI" id="CHEBI:15377"/>
        <dbReference type="ChEBI" id="CHEBI:15378"/>
        <dbReference type="ChEBI" id="CHEBI:30089"/>
        <dbReference type="EC" id="3.1.1.7"/>
    </reaction>
</comment>
<dbReference type="PANTHER" id="PTHR11559">
    <property type="entry name" value="CARBOXYLESTERASE"/>
    <property type="match status" value="1"/>
</dbReference>
<feature type="active site" description="Charge relay system" evidence="7">
    <location>
        <position position="569"/>
    </location>
</feature>
<dbReference type="KEGG" id="foc:113208570"/>
<dbReference type="GO" id="GO:0003990">
    <property type="term" value="F:acetylcholinesterase activity"/>
    <property type="evidence" value="ECO:0007669"/>
    <property type="project" value="UniProtKB-EC"/>
</dbReference>
<dbReference type="GeneID" id="113208570"/>
<evidence type="ECO:0000256" key="4">
    <source>
        <dbReference type="ARBA" id="ARBA00022867"/>
    </source>
</evidence>
<feature type="region of interest" description="Disordered" evidence="9">
    <location>
        <begin position="1"/>
        <end position="53"/>
    </location>
</feature>
<sequence length="666" mass="71653">MAAASVEPLEPSPAGLDHDDEQPVVNGDSGEAPGGEPAGAMTTAAASSETSSSSSTSLLSCLNSEVPASCEYGRVLGKRVLWATVVLAAALFLGASQTFETQDGECTTPNVTTRQGQLCGRLVTSPTGVLYHSFQGIPYAKPPVGDLRFREPQPAEPWTGLRGALQPGAVCLQSGQGAVLETLSPTVRQAVILFKALPSFLSGFFRQQSEDCLFLNVYSRELRPARPLPVLVWIHGGGFHMGSGGPDLYGPEYLMEASSAVVLVTLNYRLGPLGFLSLPSGGVPGNAGLKDQAAALRWVRDNIQAFGGDPSRVTIFGESAGGTSVQMHMVSPLSRGLFHGAISQSGSALNPRSSTSTAAGAERARRLARQLQVQASDDADLVRRLRLLPGKVINSMSESVLTDEERSRGLAVHPFVPTAEQDEPGAFLPATPQELVYRGLSAPVPYITGINSLEAGFMMNRERDLAGVHLDREMENLVPSDLGVQHGSPANTEIARAMKRAYFGDSDRPSQMQMAEFYSDLFVNWVAHRTVNLYSRLESPALYVYRFSHDGGLTLSRRLFDKKLPGVFHGDELAYLFTQSVVPSGNESEQDVLVRKRMAELWTNFAASGNPNGDSPLLTTKWMSANNQSQLYLEIGADLAMRRGLFSPNVGFWDTVYTVREGGART</sequence>
<dbReference type="InterPro" id="IPR000997">
    <property type="entry name" value="Cholinesterase"/>
</dbReference>
<dbReference type="Proteomes" id="UP000504606">
    <property type="component" value="Unplaced"/>
</dbReference>
<feature type="compositionally biased region" description="Low complexity" evidence="9">
    <location>
        <begin position="38"/>
        <end position="53"/>
    </location>
</feature>